<proteinExistence type="predicted"/>
<keyword evidence="3" id="KW-1185">Reference proteome</keyword>
<protein>
    <submittedName>
        <fullName evidence="2">Uncharacterized protein</fullName>
    </submittedName>
</protein>
<feature type="non-terminal residue" evidence="2">
    <location>
        <position position="1"/>
    </location>
</feature>
<sequence>MGVREKQREDVDTSRHDEIQPGFTGATSLETHPIVMALRQEISNLRRRNVDEVEDLRMENDEMRSLYKCGDIGKIPTHHDTDAEEVYENVISSTMYYHTIVNLLQEFEKYELKHIPQEEKEFENYARVNLLSKLASTKRLRQHHTIIQKIVSKLSEEEIDVSANEIVNKEWMVPIRQFLKNGVLP</sequence>
<name>A0A371HY98_MUCPR</name>
<gene>
    <name evidence="2" type="ORF">CR513_08097</name>
</gene>
<accession>A0A371HY98</accession>
<evidence type="ECO:0000313" key="3">
    <source>
        <dbReference type="Proteomes" id="UP000257109"/>
    </source>
</evidence>
<dbReference type="EMBL" id="QJKJ01001407">
    <property type="protein sequence ID" value="RDY07749.1"/>
    <property type="molecule type" value="Genomic_DNA"/>
</dbReference>
<evidence type="ECO:0000256" key="1">
    <source>
        <dbReference type="SAM" id="MobiDB-lite"/>
    </source>
</evidence>
<comment type="caution">
    <text evidence="2">The sequence shown here is derived from an EMBL/GenBank/DDBJ whole genome shotgun (WGS) entry which is preliminary data.</text>
</comment>
<feature type="compositionally biased region" description="Basic and acidic residues" evidence="1">
    <location>
        <begin position="1"/>
        <end position="19"/>
    </location>
</feature>
<organism evidence="2 3">
    <name type="scientific">Mucuna pruriens</name>
    <name type="common">Velvet bean</name>
    <name type="synonym">Dolichos pruriens</name>
    <dbReference type="NCBI Taxonomy" id="157652"/>
    <lineage>
        <taxon>Eukaryota</taxon>
        <taxon>Viridiplantae</taxon>
        <taxon>Streptophyta</taxon>
        <taxon>Embryophyta</taxon>
        <taxon>Tracheophyta</taxon>
        <taxon>Spermatophyta</taxon>
        <taxon>Magnoliopsida</taxon>
        <taxon>eudicotyledons</taxon>
        <taxon>Gunneridae</taxon>
        <taxon>Pentapetalae</taxon>
        <taxon>rosids</taxon>
        <taxon>fabids</taxon>
        <taxon>Fabales</taxon>
        <taxon>Fabaceae</taxon>
        <taxon>Papilionoideae</taxon>
        <taxon>50 kb inversion clade</taxon>
        <taxon>NPAAA clade</taxon>
        <taxon>indigoferoid/millettioid clade</taxon>
        <taxon>Phaseoleae</taxon>
        <taxon>Mucuna</taxon>
    </lineage>
</organism>
<dbReference type="AlphaFoldDB" id="A0A371HY98"/>
<evidence type="ECO:0000313" key="2">
    <source>
        <dbReference type="EMBL" id="RDY07749.1"/>
    </source>
</evidence>
<reference evidence="2" key="1">
    <citation type="submission" date="2018-05" db="EMBL/GenBank/DDBJ databases">
        <title>Draft genome of Mucuna pruriens seed.</title>
        <authorList>
            <person name="Nnadi N.E."/>
            <person name="Vos R."/>
            <person name="Hasami M.H."/>
            <person name="Devisetty U.K."/>
            <person name="Aguiy J.C."/>
        </authorList>
    </citation>
    <scope>NUCLEOTIDE SEQUENCE [LARGE SCALE GENOMIC DNA]</scope>
    <source>
        <strain evidence="2">JCA_2017</strain>
    </source>
</reference>
<dbReference type="Proteomes" id="UP000257109">
    <property type="component" value="Unassembled WGS sequence"/>
</dbReference>
<feature type="region of interest" description="Disordered" evidence="1">
    <location>
        <begin position="1"/>
        <end position="25"/>
    </location>
</feature>